<reference evidence="1" key="1">
    <citation type="submission" date="2021-02" db="EMBL/GenBank/DDBJ databases">
        <authorList>
            <person name="Nowell W R."/>
        </authorList>
    </citation>
    <scope>NUCLEOTIDE SEQUENCE</scope>
</reference>
<dbReference type="PANTHER" id="PTHR21054">
    <property type="entry name" value="ZINC METALLOPROTEINASE-RELATED"/>
    <property type="match status" value="1"/>
</dbReference>
<evidence type="ECO:0000313" key="2">
    <source>
        <dbReference type="Proteomes" id="UP000663823"/>
    </source>
</evidence>
<dbReference type="InterPro" id="IPR021917">
    <property type="entry name" value="Unchr_Zn-peptidase-like"/>
</dbReference>
<dbReference type="GO" id="GO:0005737">
    <property type="term" value="C:cytoplasm"/>
    <property type="evidence" value="ECO:0007669"/>
    <property type="project" value="TreeGrafter"/>
</dbReference>
<dbReference type="EMBL" id="CAJOAX010055894">
    <property type="protein sequence ID" value="CAF4328306.1"/>
    <property type="molecule type" value="Genomic_DNA"/>
</dbReference>
<proteinExistence type="predicted"/>
<organism evidence="1 2">
    <name type="scientific">Rotaria sordida</name>
    <dbReference type="NCBI Taxonomy" id="392033"/>
    <lineage>
        <taxon>Eukaryota</taxon>
        <taxon>Metazoa</taxon>
        <taxon>Spiralia</taxon>
        <taxon>Gnathifera</taxon>
        <taxon>Rotifera</taxon>
        <taxon>Eurotatoria</taxon>
        <taxon>Bdelloidea</taxon>
        <taxon>Philodinida</taxon>
        <taxon>Philodinidae</taxon>
        <taxon>Rotaria</taxon>
    </lineage>
</organism>
<feature type="non-terminal residue" evidence="1">
    <location>
        <position position="1"/>
    </location>
</feature>
<dbReference type="PANTHER" id="PTHR21054:SF2">
    <property type="entry name" value="MIP04191P"/>
    <property type="match status" value="1"/>
</dbReference>
<dbReference type="Proteomes" id="UP000663823">
    <property type="component" value="Unassembled WGS sequence"/>
</dbReference>
<protein>
    <submittedName>
        <fullName evidence="1">Uncharacterized protein</fullName>
    </submittedName>
</protein>
<evidence type="ECO:0000313" key="1">
    <source>
        <dbReference type="EMBL" id="CAF4328306.1"/>
    </source>
</evidence>
<dbReference type="Pfam" id="PF12044">
    <property type="entry name" value="Metallopep"/>
    <property type="match status" value="1"/>
</dbReference>
<sequence>MMHEVGHLFGCPHQRSGVMMRDYIRLNRSFCVTEPPGPPALNRAECSWHRLDLLRFRAHPCFALPNDQVFEESEVQIFGADQGDEFPKSWIEYVEKSPSEVILSEHELRSRAGGEGKIKINAIALNGMS</sequence>
<dbReference type="AlphaFoldDB" id="A0A820JJ34"/>
<name>A0A820JJ34_9BILA</name>
<comment type="caution">
    <text evidence="1">The sequence shown here is derived from an EMBL/GenBank/DDBJ whole genome shotgun (WGS) entry which is preliminary data.</text>
</comment>
<gene>
    <name evidence="1" type="ORF">OTI717_LOCUS42888</name>
</gene>
<dbReference type="InterPro" id="IPR053002">
    <property type="entry name" value="Metalloproteinase_M10B"/>
</dbReference>
<accession>A0A820JJ34</accession>